<keyword evidence="4 10" id="KW-0812">Transmembrane</keyword>
<sequence length="594" mass="59926">MPADPSASASARELLTSAPATTRQRMLSASLGSLVTSLVVTPLDVAKIRLQARPATAAAAPPTPAPVSNMASASRMNPHVPPPGAGFSPLSPARLSLAAFSEATCTCALYLENFRLHGFPFSPPATPTPSMGVAGLSPGAPHSFARGFGIGAPCALFFGPSIPHAGAGTFFSFDHRWSGPTLAAGGSSANARSTTAAAAAAAPPGASHSRPFHAPYQQAPPPQFLRPSTSSPGTMTANPGAARLSFLAREFFPGVSPDTLARATPAGSGPGVHAATSRLGGLLAGASSLLAGDRRPGGAGPRPPGLMATLSDIARTEGLFALWRGLGASLIMAIPANVVYFAGYEALREQLQQGIRLSFPSHFSPAGGSPISGGAVAGLYTMAPFLAGSFARIIAATSIAPLDLVKTRLQHTPHATLRGTLQSTAASWRAAGGGLTGARRTFWAGLGPTLARDVPFSGIYWVGYETLRPVLVDHLLSIRRPGTDPLVGPLSDNSVILLSAFGAGFASGATAALLTTPFDVLKTRMQVAGGSPAAGSGAAGASRPGALALARSIVATEGPAALAAGSLPRVLRTAPACAIMIAAYEAGKRLFPSS</sequence>
<evidence type="ECO:0000256" key="11">
    <source>
        <dbReference type="RuleBase" id="RU000488"/>
    </source>
</evidence>
<dbReference type="SUPFAM" id="SSF103506">
    <property type="entry name" value="Mitochondrial carrier"/>
    <property type="match status" value="1"/>
</dbReference>
<feature type="region of interest" description="Disordered" evidence="12">
    <location>
        <begin position="194"/>
        <end position="239"/>
    </location>
</feature>
<dbReference type="OrthoDB" id="1747031at2759"/>
<evidence type="ECO:0000256" key="7">
    <source>
        <dbReference type="ARBA" id="ARBA00022989"/>
    </source>
</evidence>
<comment type="subcellular location">
    <subcellularLocation>
        <location evidence="1">Mitochondrion inner membrane</location>
        <topology evidence="1">Multi-pass membrane protein</topology>
    </subcellularLocation>
</comment>
<dbReference type="PANTHER" id="PTHR45760">
    <property type="entry name" value="FI19922P1-RELATED"/>
    <property type="match status" value="1"/>
</dbReference>
<dbReference type="GeneID" id="20529574"/>
<name>A0A058Z4X7_FONAL</name>
<evidence type="ECO:0000256" key="6">
    <source>
        <dbReference type="ARBA" id="ARBA00022792"/>
    </source>
</evidence>
<feature type="repeat" description="Solcar" evidence="10">
    <location>
        <begin position="495"/>
        <end position="590"/>
    </location>
</feature>
<evidence type="ECO:0000256" key="9">
    <source>
        <dbReference type="ARBA" id="ARBA00023136"/>
    </source>
</evidence>
<keyword evidence="6" id="KW-0999">Mitochondrion inner membrane</keyword>
<keyword evidence="5" id="KW-0677">Repeat</keyword>
<keyword evidence="14" id="KW-1185">Reference proteome</keyword>
<dbReference type="Proteomes" id="UP000030693">
    <property type="component" value="Unassembled WGS sequence"/>
</dbReference>
<evidence type="ECO:0000256" key="12">
    <source>
        <dbReference type="SAM" id="MobiDB-lite"/>
    </source>
</evidence>
<evidence type="ECO:0000256" key="5">
    <source>
        <dbReference type="ARBA" id="ARBA00022737"/>
    </source>
</evidence>
<evidence type="ECO:0000256" key="3">
    <source>
        <dbReference type="ARBA" id="ARBA00022448"/>
    </source>
</evidence>
<evidence type="ECO:0000256" key="1">
    <source>
        <dbReference type="ARBA" id="ARBA00004448"/>
    </source>
</evidence>
<dbReference type="STRING" id="691883.A0A058Z4X7"/>
<organism evidence="13">
    <name type="scientific">Fonticula alba</name>
    <name type="common">Slime mold</name>
    <dbReference type="NCBI Taxonomy" id="691883"/>
    <lineage>
        <taxon>Eukaryota</taxon>
        <taxon>Rotosphaerida</taxon>
        <taxon>Fonticulaceae</taxon>
        <taxon>Fonticula</taxon>
    </lineage>
</organism>
<keyword evidence="3 11" id="KW-0813">Transport</keyword>
<dbReference type="Pfam" id="PF00153">
    <property type="entry name" value="Mito_carr"/>
    <property type="match status" value="4"/>
</dbReference>
<dbReference type="Gene3D" id="1.50.40.10">
    <property type="entry name" value="Mitochondrial carrier domain"/>
    <property type="match status" value="1"/>
</dbReference>
<gene>
    <name evidence="13" type="ORF">H696_04849</name>
</gene>
<keyword evidence="7" id="KW-1133">Transmembrane helix</keyword>
<evidence type="ECO:0000313" key="13">
    <source>
        <dbReference type="EMBL" id="KCV68557.1"/>
    </source>
</evidence>
<proteinExistence type="inferred from homology"/>
<dbReference type="PROSITE" id="PS50920">
    <property type="entry name" value="SOLCAR"/>
    <property type="match status" value="3"/>
</dbReference>
<dbReference type="PANTHER" id="PTHR45760:SF2">
    <property type="entry name" value="FI19922P1-RELATED"/>
    <property type="match status" value="1"/>
</dbReference>
<feature type="compositionally biased region" description="Low complexity" evidence="12">
    <location>
        <begin position="194"/>
        <end position="209"/>
    </location>
</feature>
<dbReference type="InterPro" id="IPR023395">
    <property type="entry name" value="MCP_dom_sf"/>
</dbReference>
<dbReference type="GO" id="GO:0005743">
    <property type="term" value="C:mitochondrial inner membrane"/>
    <property type="evidence" value="ECO:0007669"/>
    <property type="project" value="UniProtKB-SubCell"/>
</dbReference>
<dbReference type="AlphaFoldDB" id="A0A058Z4X7"/>
<keyword evidence="8" id="KW-0496">Mitochondrion</keyword>
<accession>A0A058Z4X7</accession>
<protein>
    <submittedName>
        <fullName evidence="13">Uncharacterized protein</fullName>
    </submittedName>
</protein>
<reference evidence="13" key="1">
    <citation type="submission" date="2013-04" db="EMBL/GenBank/DDBJ databases">
        <title>The Genome Sequence of Fonticula alba ATCC 38817.</title>
        <authorList>
            <consortium name="The Broad Institute Genomics Platform"/>
            <person name="Russ C."/>
            <person name="Cuomo C."/>
            <person name="Burger G."/>
            <person name="Gray M.W."/>
            <person name="Holland P.W.H."/>
            <person name="King N."/>
            <person name="Lang F.B.F."/>
            <person name="Roger A.J."/>
            <person name="Ruiz-Trillo I."/>
            <person name="Brown M."/>
            <person name="Walker B."/>
            <person name="Young S."/>
            <person name="Zeng Q."/>
            <person name="Gargeya S."/>
            <person name="Fitzgerald M."/>
            <person name="Haas B."/>
            <person name="Abouelleil A."/>
            <person name="Allen A.W."/>
            <person name="Alvarado L."/>
            <person name="Arachchi H.M."/>
            <person name="Berlin A.M."/>
            <person name="Chapman S.B."/>
            <person name="Gainer-Dewar J."/>
            <person name="Goldberg J."/>
            <person name="Griggs A."/>
            <person name="Gujja S."/>
            <person name="Hansen M."/>
            <person name="Howarth C."/>
            <person name="Imamovic A."/>
            <person name="Ireland A."/>
            <person name="Larimer J."/>
            <person name="McCowan C."/>
            <person name="Murphy C."/>
            <person name="Pearson M."/>
            <person name="Poon T.W."/>
            <person name="Priest M."/>
            <person name="Roberts A."/>
            <person name="Saif S."/>
            <person name="Shea T."/>
            <person name="Sisk P."/>
            <person name="Sykes S."/>
            <person name="Wortman J."/>
            <person name="Nusbaum C."/>
            <person name="Birren B."/>
        </authorList>
    </citation>
    <scope>NUCLEOTIDE SEQUENCE [LARGE SCALE GENOMIC DNA]</scope>
    <source>
        <strain evidence="13">ATCC 38817</strain>
    </source>
</reference>
<dbReference type="InterPro" id="IPR018108">
    <property type="entry name" value="MCP_transmembrane"/>
</dbReference>
<evidence type="ECO:0000256" key="8">
    <source>
        <dbReference type="ARBA" id="ARBA00023128"/>
    </source>
</evidence>
<dbReference type="InterPro" id="IPR045315">
    <property type="entry name" value="Mtm1-like"/>
</dbReference>
<evidence type="ECO:0000256" key="2">
    <source>
        <dbReference type="ARBA" id="ARBA00006375"/>
    </source>
</evidence>
<feature type="repeat" description="Solcar" evidence="10">
    <location>
        <begin position="272"/>
        <end position="350"/>
    </location>
</feature>
<evidence type="ECO:0000313" key="14">
    <source>
        <dbReference type="Proteomes" id="UP000030693"/>
    </source>
</evidence>
<feature type="compositionally biased region" description="Polar residues" evidence="12">
    <location>
        <begin position="226"/>
        <end position="237"/>
    </location>
</feature>
<dbReference type="GO" id="GO:1990542">
    <property type="term" value="P:mitochondrial transmembrane transport"/>
    <property type="evidence" value="ECO:0007669"/>
    <property type="project" value="InterPro"/>
</dbReference>
<dbReference type="EMBL" id="KB932208">
    <property type="protein sequence ID" value="KCV68557.1"/>
    <property type="molecule type" value="Genomic_DNA"/>
</dbReference>
<keyword evidence="9 10" id="KW-0472">Membrane</keyword>
<dbReference type="OMA" id="SCACAFP"/>
<dbReference type="RefSeq" id="XP_009496989.1">
    <property type="nucleotide sequence ID" value="XM_009498714.1"/>
</dbReference>
<evidence type="ECO:0000256" key="4">
    <source>
        <dbReference type="ARBA" id="ARBA00022692"/>
    </source>
</evidence>
<evidence type="ECO:0000256" key="10">
    <source>
        <dbReference type="PROSITE-ProRule" id="PRU00282"/>
    </source>
</evidence>
<feature type="repeat" description="Solcar" evidence="10">
    <location>
        <begin position="379"/>
        <end position="470"/>
    </location>
</feature>
<dbReference type="eggNOG" id="KOG0761">
    <property type="taxonomic scope" value="Eukaryota"/>
</dbReference>
<comment type="similarity">
    <text evidence="2 11">Belongs to the mitochondrial carrier (TC 2.A.29) family.</text>
</comment>